<evidence type="ECO:0000313" key="2">
    <source>
        <dbReference type="Proteomes" id="UP000516439"/>
    </source>
</evidence>
<proteinExistence type="predicted"/>
<dbReference type="Proteomes" id="UP000516439">
    <property type="component" value="Chromosome"/>
</dbReference>
<protein>
    <submittedName>
        <fullName evidence="1">Uncharacterized protein</fullName>
    </submittedName>
</protein>
<dbReference type="EMBL" id="CP061171">
    <property type="protein sequence ID" value="QNR83910.1"/>
    <property type="molecule type" value="Genomic_DNA"/>
</dbReference>
<sequence>MIKFLFLLAIELVFSPVLYLKEFFSRYISIPDPKRSYREPILNDIVIAGLHDWVGYEMTRKKVVNDIEFDCGLKYQLDRLAKYKGPKRIKMNITISGSAQDSYDKYRDIDFQEVSNVGMDFQGYGQTVRKYFEHDNCYVLLMNSSIDSKHVDFLDDYINFLEQNPTVGMIGISYSTKIYQTLIRNNFTPHIQSFFLLTSLDVLKKVVENNGGNFPGQNISYKRLLIRFGEVKLSRMISKMGYDLAIVTEDGLPFIFPKSNSLFETSYKKWKLPKGEYRFQTSHPNRINPLLTLAKDFSGCTNNII</sequence>
<keyword evidence="2" id="KW-1185">Reference proteome</keyword>
<accession>A0ABX6TL30</accession>
<gene>
    <name evidence="1" type="ORF">H9N25_18565</name>
</gene>
<dbReference type="RefSeq" id="WP_190326831.1">
    <property type="nucleotide sequence ID" value="NZ_CP061171.1"/>
</dbReference>
<reference evidence="1 2" key="1">
    <citation type="submission" date="2020-09" db="EMBL/GenBank/DDBJ databases">
        <title>Pedobacter sp. SW-16 isolated from soil near Yeocheon.</title>
        <authorList>
            <person name="Im H.S."/>
            <person name="Joung Y."/>
            <person name="Lee S.-S."/>
        </authorList>
    </citation>
    <scope>NUCLEOTIDE SEQUENCE [LARGE SCALE GENOMIC DNA]</scope>
    <source>
        <strain evidence="1 2">SW-16</strain>
    </source>
</reference>
<evidence type="ECO:0000313" key="1">
    <source>
        <dbReference type="EMBL" id="QNR83910.1"/>
    </source>
</evidence>
<organism evidence="1 2">
    <name type="scientific">Pedobacter riviphilus</name>
    <dbReference type="NCBI Taxonomy" id="2766984"/>
    <lineage>
        <taxon>Bacteria</taxon>
        <taxon>Pseudomonadati</taxon>
        <taxon>Bacteroidota</taxon>
        <taxon>Sphingobacteriia</taxon>
        <taxon>Sphingobacteriales</taxon>
        <taxon>Sphingobacteriaceae</taxon>
        <taxon>Pedobacter</taxon>
    </lineage>
</organism>
<name>A0ABX6TL30_9SPHI</name>